<feature type="domain" description="F5/8 type C" evidence="2">
    <location>
        <begin position="126"/>
        <end position="262"/>
    </location>
</feature>
<accession>A0ABR8U460</accession>
<dbReference type="InterPro" id="IPR006311">
    <property type="entry name" value="TAT_signal"/>
</dbReference>
<evidence type="ECO:0000313" key="4">
    <source>
        <dbReference type="Proteomes" id="UP000655570"/>
    </source>
</evidence>
<dbReference type="PROSITE" id="PS50022">
    <property type="entry name" value="FA58C_3"/>
    <property type="match status" value="1"/>
</dbReference>
<keyword evidence="1" id="KW-0732">Signal</keyword>
<proteinExistence type="predicted"/>
<reference evidence="3 4" key="1">
    <citation type="submission" date="2020-08" db="EMBL/GenBank/DDBJ databases">
        <title>A Genomic Blueprint of the Chicken Gut Microbiome.</title>
        <authorList>
            <person name="Gilroy R."/>
            <person name="Ravi A."/>
            <person name="Getino M."/>
            <person name="Pursley I."/>
            <person name="Horton D.L."/>
            <person name="Alikhan N.-F."/>
            <person name="Baker D."/>
            <person name="Gharbi K."/>
            <person name="Hall N."/>
            <person name="Watson M."/>
            <person name="Adriaenssens E.M."/>
            <person name="Foster-Nyarko E."/>
            <person name="Jarju S."/>
            <person name="Secka A."/>
            <person name="Antonio M."/>
            <person name="Oren A."/>
            <person name="Chaudhuri R."/>
            <person name="La Ragione R.M."/>
            <person name="Hildebrand F."/>
            <person name="Pallen M.J."/>
        </authorList>
    </citation>
    <scope>NUCLEOTIDE SEQUENCE [LARGE SCALE GENOMIC DNA]</scope>
    <source>
        <strain evidence="3 4">Sa2CUA9</strain>
    </source>
</reference>
<sequence>MRPPHTPARPRRSRRRSLTALALSLLVASATLVPVGAAEAAPTLLSQGKPATASSVENPGDPINYVAFFNSKYIDGAGGLAWTALTQTAPGKFTVTAPERLGVWKVYVFAEDGQGNVGVETRSLRVVPPAVQGTNLALGKPATASSFDPWNGDYSAARAVDGDLGTRWASQWGPTAWFQVDLGSVRSFDHLQLVWEAAYGKSYEVQTSDDGSTWSTVKTVTGGNGGVDDIDVAGSGRYVRLNLTERGTEWGYSLFELGVYAR</sequence>
<dbReference type="InterPro" id="IPR008979">
    <property type="entry name" value="Galactose-bd-like_sf"/>
</dbReference>
<feature type="chain" id="PRO_5045203775" evidence="1">
    <location>
        <begin position="41"/>
        <end position="262"/>
    </location>
</feature>
<dbReference type="Gene3D" id="2.60.120.260">
    <property type="entry name" value="Galactose-binding domain-like"/>
    <property type="match status" value="1"/>
</dbReference>
<evidence type="ECO:0000256" key="1">
    <source>
        <dbReference type="SAM" id="SignalP"/>
    </source>
</evidence>
<organism evidence="3 4">
    <name type="scientific">Oerskovia merdavium</name>
    <dbReference type="NCBI Taxonomy" id="2762227"/>
    <lineage>
        <taxon>Bacteria</taxon>
        <taxon>Bacillati</taxon>
        <taxon>Actinomycetota</taxon>
        <taxon>Actinomycetes</taxon>
        <taxon>Micrococcales</taxon>
        <taxon>Cellulomonadaceae</taxon>
        <taxon>Oerskovia</taxon>
    </lineage>
</organism>
<dbReference type="Proteomes" id="UP000655570">
    <property type="component" value="Unassembled WGS sequence"/>
</dbReference>
<dbReference type="SUPFAM" id="SSF49785">
    <property type="entry name" value="Galactose-binding domain-like"/>
    <property type="match status" value="1"/>
</dbReference>
<dbReference type="EMBL" id="JACSQF010000030">
    <property type="protein sequence ID" value="MBD7982826.1"/>
    <property type="molecule type" value="Genomic_DNA"/>
</dbReference>
<name>A0ABR8U460_9CELL</name>
<comment type="caution">
    <text evidence="3">The sequence shown here is derived from an EMBL/GenBank/DDBJ whole genome shotgun (WGS) entry which is preliminary data.</text>
</comment>
<protein>
    <submittedName>
        <fullName evidence="3">Discoidin domain-containing protein</fullName>
    </submittedName>
</protein>
<dbReference type="PROSITE" id="PS51318">
    <property type="entry name" value="TAT"/>
    <property type="match status" value="1"/>
</dbReference>
<feature type="signal peptide" evidence="1">
    <location>
        <begin position="1"/>
        <end position="40"/>
    </location>
</feature>
<dbReference type="RefSeq" id="WP_191806017.1">
    <property type="nucleotide sequence ID" value="NZ_JACSQF010000030.1"/>
</dbReference>
<evidence type="ECO:0000259" key="2">
    <source>
        <dbReference type="PROSITE" id="PS50022"/>
    </source>
</evidence>
<gene>
    <name evidence="3" type="ORF">H9641_19200</name>
</gene>
<keyword evidence="4" id="KW-1185">Reference proteome</keyword>
<dbReference type="InterPro" id="IPR000421">
    <property type="entry name" value="FA58C"/>
</dbReference>
<dbReference type="Pfam" id="PF00754">
    <property type="entry name" value="F5_F8_type_C"/>
    <property type="match status" value="1"/>
</dbReference>
<evidence type="ECO:0000313" key="3">
    <source>
        <dbReference type="EMBL" id="MBD7982826.1"/>
    </source>
</evidence>